<comment type="caution">
    <text evidence="1">The sequence shown here is derived from an EMBL/GenBank/DDBJ whole genome shotgun (WGS) entry which is preliminary data.</text>
</comment>
<evidence type="ECO:0000313" key="2">
    <source>
        <dbReference type="Proteomes" id="UP001168821"/>
    </source>
</evidence>
<dbReference type="PANTHER" id="PTHR21261:SF6">
    <property type="entry name" value="BEATEN PATH IIA-RELATED"/>
    <property type="match status" value="1"/>
</dbReference>
<dbReference type="PANTHER" id="PTHR21261">
    <property type="entry name" value="BEAT PROTEIN"/>
    <property type="match status" value="1"/>
</dbReference>
<evidence type="ECO:0000313" key="1">
    <source>
        <dbReference type="EMBL" id="KAJ3640906.1"/>
    </source>
</evidence>
<organism evidence="1 2">
    <name type="scientific">Zophobas morio</name>
    <dbReference type="NCBI Taxonomy" id="2755281"/>
    <lineage>
        <taxon>Eukaryota</taxon>
        <taxon>Metazoa</taxon>
        <taxon>Ecdysozoa</taxon>
        <taxon>Arthropoda</taxon>
        <taxon>Hexapoda</taxon>
        <taxon>Insecta</taxon>
        <taxon>Pterygota</taxon>
        <taxon>Neoptera</taxon>
        <taxon>Endopterygota</taxon>
        <taxon>Coleoptera</taxon>
        <taxon>Polyphaga</taxon>
        <taxon>Cucujiformia</taxon>
        <taxon>Tenebrionidae</taxon>
        <taxon>Zophobas</taxon>
    </lineage>
</organism>
<sequence>MYAVCGKKSFVIYYLCQINLKQSNEHQVVLREVGFSLSGKFTCEVTTDGSIIKTAAVSKDMLVVALPAQPPTLSTDKSFYDIGDVLRANCTSPPARPAATLTFMLNNHVVCEKCVTRKHPENQIWWSELSLELPLFPSHFHGGIIVLKCIAKIGTLYEKDVQMSIYNVKDPVPARGEWGGGRHLR</sequence>
<dbReference type="EMBL" id="JALNTZ010000009">
    <property type="protein sequence ID" value="KAJ3640906.1"/>
    <property type="molecule type" value="Genomic_DNA"/>
</dbReference>
<name>A0AA38HNE4_9CUCU</name>
<accession>A0AA38HNE4</accession>
<dbReference type="AlphaFoldDB" id="A0AA38HNE4"/>
<keyword evidence="2" id="KW-1185">Reference proteome</keyword>
<proteinExistence type="predicted"/>
<protein>
    <submittedName>
        <fullName evidence="1">Uncharacterized protein</fullName>
    </submittedName>
</protein>
<gene>
    <name evidence="1" type="ORF">Zmor_027439</name>
</gene>
<reference evidence="1" key="1">
    <citation type="journal article" date="2023" name="G3 (Bethesda)">
        <title>Whole genome assemblies of Zophobas morio and Tenebrio molitor.</title>
        <authorList>
            <person name="Kaur S."/>
            <person name="Stinson S.A."/>
            <person name="diCenzo G.C."/>
        </authorList>
    </citation>
    <scope>NUCLEOTIDE SEQUENCE</scope>
    <source>
        <strain evidence="1">QUZm001</strain>
    </source>
</reference>
<dbReference type="Proteomes" id="UP001168821">
    <property type="component" value="Unassembled WGS sequence"/>
</dbReference>